<dbReference type="GO" id="GO:0000160">
    <property type="term" value="P:phosphorelay signal transduction system"/>
    <property type="evidence" value="ECO:0007669"/>
    <property type="project" value="InterPro"/>
</dbReference>
<dbReference type="GO" id="GO:0003677">
    <property type="term" value="F:DNA binding"/>
    <property type="evidence" value="ECO:0007669"/>
    <property type="project" value="UniProtKB-UniRule"/>
</dbReference>
<dbReference type="InterPro" id="IPR005158">
    <property type="entry name" value="BTAD"/>
</dbReference>
<dbReference type="RefSeq" id="WP_141233864.1">
    <property type="nucleotide sequence ID" value="NZ_FZOH01000010.1"/>
</dbReference>
<dbReference type="OrthoDB" id="134712at2"/>
<dbReference type="AlphaFoldDB" id="A0A239I3L1"/>
<evidence type="ECO:0000313" key="9">
    <source>
        <dbReference type="Proteomes" id="UP000198386"/>
    </source>
</evidence>
<dbReference type="InterPro" id="IPR036388">
    <property type="entry name" value="WH-like_DNA-bd_sf"/>
</dbReference>
<dbReference type="Gene3D" id="1.25.40.10">
    <property type="entry name" value="Tetratricopeptide repeat domain"/>
    <property type="match status" value="2"/>
</dbReference>
<dbReference type="InterPro" id="IPR001867">
    <property type="entry name" value="OmpR/PhoB-type_DNA-bd"/>
</dbReference>
<evidence type="ECO:0000256" key="3">
    <source>
        <dbReference type="ARBA" id="ARBA00023125"/>
    </source>
</evidence>
<dbReference type="Proteomes" id="UP000198386">
    <property type="component" value="Unassembled WGS sequence"/>
</dbReference>
<gene>
    <name evidence="8" type="ORF">SAMN04488107_4141</name>
</gene>
<evidence type="ECO:0000313" key="8">
    <source>
        <dbReference type="EMBL" id="SNS88177.1"/>
    </source>
</evidence>
<dbReference type="InterPro" id="IPR027417">
    <property type="entry name" value="P-loop_NTPase"/>
</dbReference>
<dbReference type="CDD" id="cd15831">
    <property type="entry name" value="BTAD"/>
    <property type="match status" value="1"/>
</dbReference>
<sequence>MRYRVLGPLEVTGPDGRPVDVGGAKPRALLALLLAEAGRVVAVDRIVETLWGDEPPPTVTGTLQAYVSHLRRVLEPQRGPREPATVLLTRAPGYRIAVDADDLDSLRFARLVEEGDRAADTDPDAAVAALDRALELWRGEPLPELGDGPGAADRHRLTELHVRARERRCDALLAAGRADAAVSDLQRLVAEHPLRERLWARLVTALYSADRQADALDALRRCTELLREELGIDPGPELRELERRVLRQDPALARRPPRPALTVVPPPPAAPAPLAAPADDTLVGRRDELARLQAVAEGVAAGRPAVVVLGGEAGIGKTRLAEAVAAMSRAAGWAVAESRCADDAGAPPLWPWTQVFEQLGQEPPAPVAEDGETDADAARFRLFQDVRSRLVAAAGSRPVLVVLDDLQGADETSVQLLGLLARHLPRVPLLVVVTVRSVGEDLPEAVGDCLARLTREPAAVTLALDGLTPDDVGSLLAAQLGRGGDPALAATVHDRTAGNPFFVVELTRWMRGARHLRLDRVPVPPSVVEVLRTRLARLPEGARPVLELAAVAGREVTLDLLRSAGEPAEAVLAALDAAAAAGLVGEGSAPWSWRFTHALVQEVLAEDLPALRRAQLHARLGAALEQRVTGGRADDALVERLAHHFVEAAPISGPGPGLRWSTAAAEVARARLADGEAALHTRRALRLLDPTAPDATRTRHDLLTALGNDLLRSGQRTEAHEVVGEALALARELGDRRCMLESAAVWGSVTLWNWRPHGVVDTEMVALLEDLLEHRDDIAPDATEAERDRLTARLLGTLGVELAFSEDLQRGVRYAERAVALARGAGDPELLGRVLNNYSLAVWGRPGAAELRLAATDEALALAGRGLPRRTEFYARLHRAAIRLHLTDRAGFEADLEAGRRLAFSLSGPEVRPHVLWQQAGAAWLAGDAARAEELTTEAHELYRRVTPHSRHAYAAHQFALRRGDGRLPAAIDLLVETGDEGNPLLQLMAVLAAAESGDLAEARRLRARWGRTQIRDWASDVAVLLQAETALHLGDEPEITMATVALLPFRGRQAVLGTPAFSLGAYDELLGRIAEQTGDTVAARDWWAGAREQGRKVGSPHQVALAESHLARVPAEEARRPRRRRSAPPAPRPAAQPPVQERPA</sequence>
<dbReference type="SMART" id="SM00862">
    <property type="entry name" value="Trans_reg_C"/>
    <property type="match status" value="1"/>
</dbReference>
<feature type="region of interest" description="Disordered" evidence="6">
    <location>
        <begin position="1105"/>
        <end position="1145"/>
    </location>
</feature>
<dbReference type="Gene3D" id="1.10.10.10">
    <property type="entry name" value="Winged helix-like DNA-binding domain superfamily/Winged helix DNA-binding domain"/>
    <property type="match status" value="1"/>
</dbReference>
<dbReference type="SMART" id="SM01043">
    <property type="entry name" value="BTAD"/>
    <property type="match status" value="1"/>
</dbReference>
<evidence type="ECO:0000256" key="1">
    <source>
        <dbReference type="ARBA" id="ARBA00005820"/>
    </source>
</evidence>
<protein>
    <submittedName>
        <fullName evidence="8">Transcriptional regulatory protein, C terminal</fullName>
    </submittedName>
</protein>
<evidence type="ECO:0000256" key="5">
    <source>
        <dbReference type="PROSITE-ProRule" id="PRU01091"/>
    </source>
</evidence>
<feature type="DNA-binding region" description="OmpR/PhoB-type" evidence="5">
    <location>
        <begin position="1"/>
        <end position="98"/>
    </location>
</feature>
<accession>A0A239I3L1</accession>
<organism evidence="8 9">
    <name type="scientific">Geodermatophilus saharensis</name>
    <dbReference type="NCBI Taxonomy" id="1137994"/>
    <lineage>
        <taxon>Bacteria</taxon>
        <taxon>Bacillati</taxon>
        <taxon>Actinomycetota</taxon>
        <taxon>Actinomycetes</taxon>
        <taxon>Geodermatophilales</taxon>
        <taxon>Geodermatophilaceae</taxon>
        <taxon>Geodermatophilus</taxon>
    </lineage>
</organism>
<dbReference type="PROSITE" id="PS51755">
    <property type="entry name" value="OMPR_PHOB"/>
    <property type="match status" value="1"/>
</dbReference>
<keyword evidence="2" id="KW-0805">Transcription regulation</keyword>
<dbReference type="Pfam" id="PF00486">
    <property type="entry name" value="Trans_reg_C"/>
    <property type="match status" value="1"/>
</dbReference>
<dbReference type="InterPro" id="IPR011990">
    <property type="entry name" value="TPR-like_helical_dom_sf"/>
</dbReference>
<dbReference type="SUPFAM" id="SSF46894">
    <property type="entry name" value="C-terminal effector domain of the bipartite response regulators"/>
    <property type="match status" value="1"/>
</dbReference>
<evidence type="ECO:0000259" key="7">
    <source>
        <dbReference type="PROSITE" id="PS51755"/>
    </source>
</evidence>
<evidence type="ECO:0000256" key="4">
    <source>
        <dbReference type="ARBA" id="ARBA00023163"/>
    </source>
</evidence>
<dbReference type="SUPFAM" id="SSF52540">
    <property type="entry name" value="P-loop containing nucleoside triphosphate hydrolases"/>
    <property type="match status" value="1"/>
</dbReference>
<evidence type="ECO:0000256" key="6">
    <source>
        <dbReference type="SAM" id="MobiDB-lite"/>
    </source>
</evidence>
<dbReference type="Pfam" id="PF03704">
    <property type="entry name" value="BTAD"/>
    <property type="match status" value="1"/>
</dbReference>
<dbReference type="InterPro" id="IPR016032">
    <property type="entry name" value="Sig_transdc_resp-reg_C-effctor"/>
</dbReference>
<dbReference type="Pfam" id="PF13191">
    <property type="entry name" value="AAA_16"/>
    <property type="match status" value="1"/>
</dbReference>
<evidence type="ECO:0000256" key="2">
    <source>
        <dbReference type="ARBA" id="ARBA00023015"/>
    </source>
</evidence>
<name>A0A239I3L1_9ACTN</name>
<keyword evidence="3 5" id="KW-0238">DNA-binding</keyword>
<keyword evidence="4" id="KW-0804">Transcription</keyword>
<dbReference type="InterPro" id="IPR041664">
    <property type="entry name" value="AAA_16"/>
</dbReference>
<comment type="similarity">
    <text evidence="1">Belongs to the AfsR/DnrI/RedD regulatory family.</text>
</comment>
<dbReference type="Gene3D" id="3.40.50.300">
    <property type="entry name" value="P-loop containing nucleotide triphosphate hydrolases"/>
    <property type="match status" value="1"/>
</dbReference>
<dbReference type="SUPFAM" id="SSF48452">
    <property type="entry name" value="TPR-like"/>
    <property type="match status" value="1"/>
</dbReference>
<dbReference type="InterPro" id="IPR051677">
    <property type="entry name" value="AfsR-DnrI-RedD_regulator"/>
</dbReference>
<proteinExistence type="inferred from homology"/>
<dbReference type="PANTHER" id="PTHR35807:SF1">
    <property type="entry name" value="TRANSCRIPTIONAL REGULATOR REDD"/>
    <property type="match status" value="1"/>
</dbReference>
<dbReference type="GO" id="GO:0006355">
    <property type="term" value="P:regulation of DNA-templated transcription"/>
    <property type="evidence" value="ECO:0007669"/>
    <property type="project" value="InterPro"/>
</dbReference>
<reference evidence="9" key="1">
    <citation type="submission" date="2017-06" db="EMBL/GenBank/DDBJ databases">
        <authorList>
            <person name="Varghese N."/>
            <person name="Submissions S."/>
        </authorList>
    </citation>
    <scope>NUCLEOTIDE SEQUENCE [LARGE SCALE GENOMIC DNA]</scope>
    <source>
        <strain evidence="9">DSM 45423</strain>
    </source>
</reference>
<keyword evidence="9" id="KW-1185">Reference proteome</keyword>
<dbReference type="EMBL" id="FZOH01000010">
    <property type="protein sequence ID" value="SNS88177.1"/>
    <property type="molecule type" value="Genomic_DNA"/>
</dbReference>
<dbReference type="PANTHER" id="PTHR35807">
    <property type="entry name" value="TRANSCRIPTIONAL REGULATOR REDD-RELATED"/>
    <property type="match status" value="1"/>
</dbReference>
<feature type="domain" description="OmpR/PhoB-type" evidence="7">
    <location>
        <begin position="1"/>
        <end position="98"/>
    </location>
</feature>